<dbReference type="InterPro" id="IPR029055">
    <property type="entry name" value="Ntn_hydrolases_N"/>
</dbReference>
<dbReference type="EMBL" id="OC918300">
    <property type="protein sequence ID" value="CAD7649114.1"/>
    <property type="molecule type" value="Genomic_DNA"/>
</dbReference>
<name>A0A7R9LWH8_9ACAR</name>
<dbReference type="Proteomes" id="UP000728032">
    <property type="component" value="Unassembled WGS sequence"/>
</dbReference>
<evidence type="ECO:0000313" key="3">
    <source>
        <dbReference type="Proteomes" id="UP000728032"/>
    </source>
</evidence>
<dbReference type="SUPFAM" id="SSF56235">
    <property type="entry name" value="N-terminal nucleophile aminohydrolases (Ntn hydrolases)"/>
    <property type="match status" value="1"/>
</dbReference>
<dbReference type="InterPro" id="IPR000101">
    <property type="entry name" value="GGT_peptidase"/>
</dbReference>
<feature type="binding site" evidence="1">
    <location>
        <position position="68"/>
    </location>
    <ligand>
        <name>L-glutamate</name>
        <dbReference type="ChEBI" id="CHEBI:29985"/>
    </ligand>
</feature>
<keyword evidence="3" id="KW-1185">Reference proteome</keyword>
<dbReference type="OrthoDB" id="6513769at2759"/>
<dbReference type="PANTHER" id="PTHR11686">
    <property type="entry name" value="GAMMA GLUTAMYL TRANSPEPTIDASE"/>
    <property type="match status" value="1"/>
</dbReference>
<dbReference type="PRINTS" id="PR01210">
    <property type="entry name" value="GGTRANSPTASE"/>
</dbReference>
<reference evidence="2" key="1">
    <citation type="submission" date="2020-11" db="EMBL/GenBank/DDBJ databases">
        <authorList>
            <person name="Tran Van P."/>
        </authorList>
    </citation>
    <scope>NUCLEOTIDE SEQUENCE</scope>
</reference>
<feature type="non-terminal residue" evidence="2">
    <location>
        <position position="1"/>
    </location>
</feature>
<accession>A0A7R9LWH8</accession>
<dbReference type="GO" id="GO:0036374">
    <property type="term" value="F:glutathione hydrolase activity"/>
    <property type="evidence" value="ECO:0007669"/>
    <property type="project" value="InterPro"/>
</dbReference>
<sequence length="129" mass="13955">VYSVNQPFLLIQPFAPQLEKINGTAADAAISMLLCMGVTIPESMGLGGGGLIMFYNRSTQQSYAIDAREQAPRYAHKNMFHNTANLSEAGPLAIATPGALAAYWQLHQKSAQELISDIKDATNEWNISG</sequence>
<evidence type="ECO:0000256" key="1">
    <source>
        <dbReference type="PIRSR" id="PIRSR600101-2"/>
    </source>
</evidence>
<evidence type="ECO:0008006" key="4">
    <source>
        <dbReference type="Google" id="ProtNLM"/>
    </source>
</evidence>
<proteinExistence type="predicted"/>
<dbReference type="EMBL" id="CAJPVJ010003475">
    <property type="protein sequence ID" value="CAG2167608.1"/>
    <property type="molecule type" value="Genomic_DNA"/>
</dbReference>
<dbReference type="GO" id="GO:0005886">
    <property type="term" value="C:plasma membrane"/>
    <property type="evidence" value="ECO:0007669"/>
    <property type="project" value="TreeGrafter"/>
</dbReference>
<dbReference type="Pfam" id="PF01019">
    <property type="entry name" value="G_glu_transpept"/>
    <property type="match status" value="1"/>
</dbReference>
<gene>
    <name evidence="2" type="ORF">ONB1V03_LOCUS7105</name>
</gene>
<evidence type="ECO:0000313" key="2">
    <source>
        <dbReference type="EMBL" id="CAD7649114.1"/>
    </source>
</evidence>
<protein>
    <recommendedName>
        <fullName evidence="4">Gamma-glutamyltransferase</fullName>
    </recommendedName>
</protein>
<organism evidence="2">
    <name type="scientific">Oppiella nova</name>
    <dbReference type="NCBI Taxonomy" id="334625"/>
    <lineage>
        <taxon>Eukaryota</taxon>
        <taxon>Metazoa</taxon>
        <taxon>Ecdysozoa</taxon>
        <taxon>Arthropoda</taxon>
        <taxon>Chelicerata</taxon>
        <taxon>Arachnida</taxon>
        <taxon>Acari</taxon>
        <taxon>Acariformes</taxon>
        <taxon>Sarcoptiformes</taxon>
        <taxon>Oribatida</taxon>
        <taxon>Brachypylina</taxon>
        <taxon>Oppioidea</taxon>
        <taxon>Oppiidae</taxon>
        <taxon>Oppiella</taxon>
    </lineage>
</organism>
<dbReference type="PANTHER" id="PTHR11686:SF9">
    <property type="entry name" value="RE13973P"/>
    <property type="match status" value="1"/>
</dbReference>
<dbReference type="AlphaFoldDB" id="A0A7R9LWH8"/>
<dbReference type="GO" id="GO:0006751">
    <property type="term" value="P:glutathione catabolic process"/>
    <property type="evidence" value="ECO:0007669"/>
    <property type="project" value="InterPro"/>
</dbReference>